<dbReference type="STRING" id="1267768.BV394_01000"/>
<reference evidence="1 2" key="1">
    <citation type="submission" date="2017-01" db="EMBL/GenBank/DDBJ databases">
        <title>Genomic analysis of Xuhuaishuia manganoxidans DY6-4.</title>
        <authorList>
            <person name="Wang X."/>
        </authorList>
    </citation>
    <scope>NUCLEOTIDE SEQUENCE [LARGE SCALE GENOMIC DNA]</scope>
    <source>
        <strain evidence="1 2">DY6-4</strain>
    </source>
</reference>
<accession>A0A2M9DGZ1</accession>
<keyword evidence="2" id="KW-1185">Reference proteome</keyword>
<gene>
    <name evidence="1" type="ORF">BV394_01000</name>
</gene>
<accession>A0A1U7DEP7</accession>
<protein>
    <submittedName>
        <fullName evidence="1">ATP-dependent transcriptional regulator</fullName>
    </submittedName>
</protein>
<evidence type="ECO:0000313" key="1">
    <source>
        <dbReference type="EMBL" id="APX88480.1"/>
    </source>
</evidence>
<dbReference type="AlphaFoldDB" id="A0A1U7DEP7"/>
<dbReference type="Proteomes" id="UP000187266">
    <property type="component" value="Chromosome"/>
</dbReference>
<dbReference type="Pfam" id="PF11150">
    <property type="entry name" value="DUF2927"/>
    <property type="match status" value="1"/>
</dbReference>
<sequence>MRLAVLAFLALSACASVPMSEVPERRATQTDLPPMKVFAGRAQQAPARSNAEIARDFLELSFEMESGRQLPILTRFEGPIEVELRNAASSSLRNDLDRLIARLRREAGIDITLVKRSDTPEIVIETVSRRELQRYVPQAACFVVPRVAGWQDFKRNRRGAVTDWTSLRQREQVSVLIPRDVSPQEVRDCLHEEVAQALGPLNDLYRLHDSVFNDDNFHTVLTGFDMTILRAYYAPELRSGMTRDQVAAALPGILARINPAGQRSDPGTAARTPRSWIDAIEKALGPRASSSVRIDAARRAVAIAQTRGWRDNRLAFSQFALGRLIMPIDPRGATEAFLSAKQIYDSLPGHDVQSAHVAMQLSAFALSAGQANSAIGLVEGALPAAAESENAALLSTLLMIKAEALSLTGRRAEAAIVRLDSLGWARYGIGSDREVRSRLTEISALSPARTRF</sequence>
<dbReference type="RefSeq" id="WP_076978504.1">
    <property type="nucleotide sequence ID" value="NZ_CP019124.1"/>
</dbReference>
<dbReference type="InterPro" id="IPR021323">
    <property type="entry name" value="DUF2927"/>
</dbReference>
<evidence type="ECO:0000313" key="2">
    <source>
        <dbReference type="Proteomes" id="UP000187266"/>
    </source>
</evidence>
<organism evidence="1 2">
    <name type="scientific">Brevirhabdus pacifica</name>
    <dbReference type="NCBI Taxonomy" id="1267768"/>
    <lineage>
        <taxon>Bacteria</taxon>
        <taxon>Pseudomonadati</taxon>
        <taxon>Pseudomonadota</taxon>
        <taxon>Alphaproteobacteria</taxon>
        <taxon>Rhodobacterales</taxon>
        <taxon>Paracoccaceae</taxon>
        <taxon>Brevirhabdus</taxon>
    </lineage>
</organism>
<name>A0A1U7DEP7_9RHOB</name>
<dbReference type="OrthoDB" id="7823193at2"/>
<dbReference type="EMBL" id="CP019124">
    <property type="protein sequence ID" value="APX88480.1"/>
    <property type="molecule type" value="Genomic_DNA"/>
</dbReference>
<proteinExistence type="predicted"/>